<evidence type="ECO:0000313" key="7">
    <source>
        <dbReference type="EMBL" id="CAD9151977.1"/>
    </source>
</evidence>
<dbReference type="GO" id="GO:0097354">
    <property type="term" value="P:prenylation"/>
    <property type="evidence" value="ECO:0007669"/>
    <property type="project" value="UniProtKB-UniRule"/>
</dbReference>
<dbReference type="InterPro" id="IPR002088">
    <property type="entry name" value="Prenyl_trans_a"/>
</dbReference>
<dbReference type="GO" id="GO:0004663">
    <property type="term" value="F:Rab geranylgeranyltransferase activity"/>
    <property type="evidence" value="ECO:0007669"/>
    <property type="project" value="UniProtKB-UniRule"/>
</dbReference>
<proteinExistence type="inferred from homology"/>
<evidence type="ECO:0000256" key="2">
    <source>
        <dbReference type="ARBA" id="ARBA00022602"/>
    </source>
</evidence>
<dbReference type="EC" id="2.5.1.60" evidence="6"/>
<evidence type="ECO:0000256" key="3">
    <source>
        <dbReference type="ARBA" id="ARBA00022679"/>
    </source>
</evidence>
<keyword evidence="2 6" id="KW-0637">Prenyltransferase</keyword>
<evidence type="ECO:0000256" key="1">
    <source>
        <dbReference type="ARBA" id="ARBA00006734"/>
    </source>
</evidence>
<dbReference type="PANTHER" id="PTHR11129">
    <property type="entry name" value="PROTEIN FARNESYLTRANSFERASE ALPHA SUBUNIT/RAB GERANYLGERANYL TRANSFERASE ALPHA SUBUNIT"/>
    <property type="match status" value="1"/>
</dbReference>
<dbReference type="EMBL" id="HBGF01049806">
    <property type="protein sequence ID" value="CAD9151977.1"/>
    <property type="molecule type" value="Transcribed_RNA"/>
</dbReference>
<dbReference type="PROSITE" id="PS51147">
    <property type="entry name" value="PFTA"/>
    <property type="match status" value="3"/>
</dbReference>
<reference evidence="7" key="1">
    <citation type="submission" date="2021-01" db="EMBL/GenBank/DDBJ databases">
        <authorList>
            <person name="Corre E."/>
            <person name="Pelletier E."/>
            <person name="Niang G."/>
            <person name="Scheremetjew M."/>
            <person name="Finn R."/>
            <person name="Kale V."/>
            <person name="Holt S."/>
            <person name="Cochrane G."/>
            <person name="Meng A."/>
            <person name="Brown T."/>
            <person name="Cohen L."/>
        </authorList>
    </citation>
    <scope>NUCLEOTIDE SEQUENCE</scope>
    <source>
        <strain evidence="7">CCAP 1951/1</strain>
    </source>
</reference>
<dbReference type="SUPFAM" id="SSF48439">
    <property type="entry name" value="Protein prenylyltransferase"/>
    <property type="match status" value="1"/>
</dbReference>
<dbReference type="AlphaFoldDB" id="A0A7S1W754"/>
<dbReference type="Gene3D" id="1.25.40.120">
    <property type="entry name" value="Protein prenylyltransferase"/>
    <property type="match status" value="1"/>
</dbReference>
<comment type="catalytic activity">
    <reaction evidence="5 6">
        <text>geranylgeranyl diphosphate + L-cysteinyl-[protein] = S-geranylgeranyl-L-cysteinyl-[protein] + diphosphate</text>
        <dbReference type="Rhea" id="RHEA:21240"/>
        <dbReference type="Rhea" id="RHEA-COMP:10131"/>
        <dbReference type="Rhea" id="RHEA-COMP:11537"/>
        <dbReference type="ChEBI" id="CHEBI:29950"/>
        <dbReference type="ChEBI" id="CHEBI:33019"/>
        <dbReference type="ChEBI" id="CHEBI:57533"/>
        <dbReference type="ChEBI" id="CHEBI:86021"/>
        <dbReference type="EC" id="2.5.1.60"/>
    </reaction>
</comment>
<organism evidence="7">
    <name type="scientific">Neobodo designis</name>
    <name type="common">Flagellated protozoan</name>
    <name type="synonym">Bodo designis</name>
    <dbReference type="NCBI Taxonomy" id="312471"/>
    <lineage>
        <taxon>Eukaryota</taxon>
        <taxon>Discoba</taxon>
        <taxon>Euglenozoa</taxon>
        <taxon>Kinetoplastea</taxon>
        <taxon>Metakinetoplastina</taxon>
        <taxon>Neobodonida</taxon>
        <taxon>Neobodo</taxon>
    </lineage>
</organism>
<gene>
    <name evidence="7" type="ORF">NDES1114_LOCUS33344</name>
</gene>
<dbReference type="Pfam" id="PF01239">
    <property type="entry name" value="PPTA"/>
    <property type="match status" value="4"/>
</dbReference>
<keyword evidence="3 6" id="KW-0808">Transferase</keyword>
<sequence>MHDQRKGTREELSAEQQTALERKIAEFKTLYAECYARRDAGSTSRDCLEPQQRLLTQNPECFSMWSHRRRVYLALWEEERIALAAAAAEAAEDEKEKSDNGAAFAATGGLPPQRFADLMAELMFNTAIIKRDYKCYAAWTHRRWILDHLSPKLRLKVLSEENGKLEELLRADERNFHAWGYRRWVVTQLEALGAYTAERDLAFAEAKIMQNFSNYSAWHNRAVVTDRLVRSLAHATAEERPARVDAVKAALDKDVDMIVRAFYCDPNDQSAWMYVPALLAHLAALGAAAEEHQSLRAEVVGKLLDAAYELAEDDMAEADAAVKWPLWLIVTLAADGHVDLAERPLRLRSSDEASELVGSLRDGWKLLGRVDPLRKGFFFERARLAKA</sequence>
<accession>A0A7S1W754</accession>
<comment type="similarity">
    <text evidence="1 6">Belongs to the protein prenyltransferase subunit alpha family.</text>
</comment>
<keyword evidence="4" id="KW-0677">Repeat</keyword>
<dbReference type="PANTHER" id="PTHR11129:SF2">
    <property type="entry name" value="GERANYLGERANYL TRANSFERASE TYPE-2 SUBUNIT ALPHA"/>
    <property type="match status" value="1"/>
</dbReference>
<name>A0A7S1W754_NEODS</name>
<dbReference type="GO" id="GO:0005968">
    <property type="term" value="C:Rab-protein geranylgeranyltransferase complex"/>
    <property type="evidence" value="ECO:0007669"/>
    <property type="project" value="TreeGrafter"/>
</dbReference>
<comment type="function">
    <text evidence="6">Catalyzes the transfer of a geranyl-geranyl moiety from geranyl-geranyl pyrophosphate to cysteines occuring in specific C-terminal amino acid sequences.</text>
</comment>
<evidence type="ECO:0000256" key="4">
    <source>
        <dbReference type="ARBA" id="ARBA00022737"/>
    </source>
</evidence>
<evidence type="ECO:0000256" key="5">
    <source>
        <dbReference type="ARBA" id="ARBA00047658"/>
    </source>
</evidence>
<protein>
    <recommendedName>
        <fullName evidence="6">Geranylgeranyl transferase type-2 subunit alpha</fullName>
        <ecNumber evidence="6">2.5.1.60</ecNumber>
    </recommendedName>
    <alternativeName>
        <fullName evidence="6">Geranylgeranyl transferase type II subunit alpha</fullName>
    </alternativeName>
</protein>
<evidence type="ECO:0000256" key="6">
    <source>
        <dbReference type="RuleBase" id="RU367120"/>
    </source>
</evidence>